<accession>A0A9Q1BXH0</accession>
<dbReference type="AlphaFoldDB" id="A0A9Q1BXH0"/>
<dbReference type="Proteomes" id="UP001152320">
    <property type="component" value="Chromosome 10"/>
</dbReference>
<keyword evidence="2" id="KW-1185">Reference proteome</keyword>
<name>A0A9Q1BXH0_HOLLE</name>
<comment type="caution">
    <text evidence="1">The sequence shown here is derived from an EMBL/GenBank/DDBJ whole genome shotgun (WGS) entry which is preliminary data.</text>
</comment>
<evidence type="ECO:0000313" key="1">
    <source>
        <dbReference type="EMBL" id="KAJ8034676.1"/>
    </source>
</evidence>
<organism evidence="1 2">
    <name type="scientific">Holothuria leucospilota</name>
    <name type="common">Black long sea cucumber</name>
    <name type="synonym">Mertensiothuria leucospilota</name>
    <dbReference type="NCBI Taxonomy" id="206669"/>
    <lineage>
        <taxon>Eukaryota</taxon>
        <taxon>Metazoa</taxon>
        <taxon>Echinodermata</taxon>
        <taxon>Eleutherozoa</taxon>
        <taxon>Echinozoa</taxon>
        <taxon>Holothuroidea</taxon>
        <taxon>Aspidochirotacea</taxon>
        <taxon>Aspidochirotida</taxon>
        <taxon>Holothuriidae</taxon>
        <taxon>Holothuria</taxon>
    </lineage>
</organism>
<protein>
    <submittedName>
        <fullName evidence="1">Uncharacterized protein</fullName>
    </submittedName>
</protein>
<sequence>MPLKIIPLISIQDPLKGHHSRWSNEFVAGTYDKMYALFLHGQSNSLIFPKIEAFFCSSLNSPWMQNKKLLSRLFPNFKSDWEPCISI</sequence>
<dbReference type="EMBL" id="JAIZAY010000010">
    <property type="protein sequence ID" value="KAJ8034676.1"/>
    <property type="molecule type" value="Genomic_DNA"/>
</dbReference>
<proteinExistence type="predicted"/>
<gene>
    <name evidence="1" type="ORF">HOLleu_21611</name>
</gene>
<reference evidence="1" key="1">
    <citation type="submission" date="2021-10" db="EMBL/GenBank/DDBJ databases">
        <title>Tropical sea cucumber genome reveals ecological adaptation and Cuvierian tubules defense mechanism.</title>
        <authorList>
            <person name="Chen T."/>
        </authorList>
    </citation>
    <scope>NUCLEOTIDE SEQUENCE</scope>
    <source>
        <strain evidence="1">Nanhai2018</strain>
        <tissue evidence="1">Muscle</tissue>
    </source>
</reference>
<evidence type="ECO:0000313" key="2">
    <source>
        <dbReference type="Proteomes" id="UP001152320"/>
    </source>
</evidence>